<accession>A0AAV8QDU9</accession>
<organism evidence="1 2">
    <name type="scientific">Ensete ventricosum</name>
    <name type="common">Abyssinian banana</name>
    <name type="synonym">Musa ensete</name>
    <dbReference type="NCBI Taxonomy" id="4639"/>
    <lineage>
        <taxon>Eukaryota</taxon>
        <taxon>Viridiplantae</taxon>
        <taxon>Streptophyta</taxon>
        <taxon>Embryophyta</taxon>
        <taxon>Tracheophyta</taxon>
        <taxon>Spermatophyta</taxon>
        <taxon>Magnoliopsida</taxon>
        <taxon>Liliopsida</taxon>
        <taxon>Zingiberales</taxon>
        <taxon>Musaceae</taxon>
        <taxon>Ensete</taxon>
    </lineage>
</organism>
<keyword evidence="2" id="KW-1185">Reference proteome</keyword>
<proteinExistence type="predicted"/>
<sequence>MMSGSAHIKAHQGLAFGPVIQRALPLSTLRLPPSASVPLRPSHWIDHGGAAPTNLVKVRDLVRVGIDSGRALVLDSKLLGRLLKGPT</sequence>
<evidence type="ECO:0000313" key="2">
    <source>
        <dbReference type="Proteomes" id="UP001222027"/>
    </source>
</evidence>
<dbReference type="EMBL" id="JAQQAF010000006">
    <property type="protein sequence ID" value="KAJ8475725.1"/>
    <property type="molecule type" value="Genomic_DNA"/>
</dbReference>
<comment type="caution">
    <text evidence="1">The sequence shown here is derived from an EMBL/GenBank/DDBJ whole genome shotgun (WGS) entry which is preliminary data.</text>
</comment>
<name>A0AAV8QDU9_ENSVE</name>
<dbReference type="AlphaFoldDB" id="A0AAV8QDU9"/>
<protein>
    <submittedName>
        <fullName evidence="1">Uncharacterized protein</fullName>
    </submittedName>
</protein>
<reference evidence="1 2" key="1">
    <citation type="submission" date="2022-12" db="EMBL/GenBank/DDBJ databases">
        <title>Chromosome-scale assembly of the Ensete ventricosum genome.</title>
        <authorList>
            <person name="Dussert Y."/>
            <person name="Stocks J."/>
            <person name="Wendawek A."/>
            <person name="Woldeyes F."/>
            <person name="Nichols R.A."/>
            <person name="Borrell J.S."/>
        </authorList>
    </citation>
    <scope>NUCLEOTIDE SEQUENCE [LARGE SCALE GENOMIC DNA]</scope>
    <source>
        <strain evidence="2">cv. Maze</strain>
        <tissue evidence="1">Seeds</tissue>
    </source>
</reference>
<evidence type="ECO:0000313" key="1">
    <source>
        <dbReference type="EMBL" id="KAJ8475725.1"/>
    </source>
</evidence>
<dbReference type="Proteomes" id="UP001222027">
    <property type="component" value="Unassembled WGS sequence"/>
</dbReference>
<gene>
    <name evidence="1" type="ORF">OPV22_019452</name>
</gene>